<reference evidence="1 2" key="1">
    <citation type="journal article" date="2024" name="Nat. Commun.">
        <title>Phylogenomics reveals the evolutionary origins of lichenization in chlorophyte algae.</title>
        <authorList>
            <person name="Puginier C."/>
            <person name="Libourel C."/>
            <person name="Otte J."/>
            <person name="Skaloud P."/>
            <person name="Haon M."/>
            <person name="Grisel S."/>
            <person name="Petersen M."/>
            <person name="Berrin J.G."/>
            <person name="Delaux P.M."/>
            <person name="Dal Grande F."/>
            <person name="Keller J."/>
        </authorList>
    </citation>
    <scope>NUCLEOTIDE SEQUENCE [LARGE SCALE GENOMIC DNA]</scope>
    <source>
        <strain evidence="1 2">SAG 2036</strain>
    </source>
</reference>
<organism evidence="1 2">
    <name type="scientific">Symbiochloris irregularis</name>
    <dbReference type="NCBI Taxonomy" id="706552"/>
    <lineage>
        <taxon>Eukaryota</taxon>
        <taxon>Viridiplantae</taxon>
        <taxon>Chlorophyta</taxon>
        <taxon>core chlorophytes</taxon>
        <taxon>Trebouxiophyceae</taxon>
        <taxon>Trebouxiales</taxon>
        <taxon>Trebouxiaceae</taxon>
        <taxon>Symbiochloris</taxon>
    </lineage>
</organism>
<comment type="caution">
    <text evidence="1">The sequence shown here is derived from an EMBL/GenBank/DDBJ whole genome shotgun (WGS) entry which is preliminary data.</text>
</comment>
<proteinExistence type="predicted"/>
<evidence type="ECO:0000313" key="2">
    <source>
        <dbReference type="Proteomes" id="UP001465755"/>
    </source>
</evidence>
<dbReference type="Proteomes" id="UP001465755">
    <property type="component" value="Unassembled WGS sequence"/>
</dbReference>
<accession>A0AAW1NH27</accession>
<dbReference type="AlphaFoldDB" id="A0AAW1NH27"/>
<protein>
    <recommendedName>
        <fullName evidence="3">Transmembrane protein</fullName>
    </recommendedName>
</protein>
<gene>
    <name evidence="1" type="ORF">WJX73_007657</name>
</gene>
<evidence type="ECO:0000313" key="1">
    <source>
        <dbReference type="EMBL" id="KAK9786292.1"/>
    </source>
</evidence>
<name>A0AAW1NH27_9CHLO</name>
<dbReference type="EMBL" id="JALJOQ010000276">
    <property type="protein sequence ID" value="KAK9786292.1"/>
    <property type="molecule type" value="Genomic_DNA"/>
</dbReference>
<evidence type="ECO:0008006" key="3">
    <source>
        <dbReference type="Google" id="ProtNLM"/>
    </source>
</evidence>
<sequence length="194" mass="20350">MGLCTPVSLGSMLGQPMGAKRETKLTAAALSGRGLHELAGLVRNTAGALAAEGSLPGVLAVLIISRDVLLVGGAVMHRARSLNWQQKDWTEFVRLSKAPNAIPDVESGRRSDQRRVEPGTAALENQSAPATLVQPLYISKVNTCVQLSLIGACITSSWYAWPGDDGILLLAGTAGVTTIASGLAYLRQFLSNKA</sequence>
<keyword evidence="2" id="KW-1185">Reference proteome</keyword>